<dbReference type="Proteomes" id="UP001162131">
    <property type="component" value="Unassembled WGS sequence"/>
</dbReference>
<gene>
    <name evidence="1" type="ORF">BSTOLATCC_MIC31568</name>
</gene>
<reference evidence="1" key="1">
    <citation type="submission" date="2021-09" db="EMBL/GenBank/DDBJ databases">
        <authorList>
            <consortium name="AG Swart"/>
            <person name="Singh M."/>
            <person name="Singh A."/>
            <person name="Seah K."/>
            <person name="Emmerich C."/>
        </authorList>
    </citation>
    <scope>NUCLEOTIDE SEQUENCE</scope>
    <source>
        <strain evidence="1">ATCC30299</strain>
    </source>
</reference>
<keyword evidence="2" id="KW-1185">Reference proteome</keyword>
<dbReference type="AlphaFoldDB" id="A0AAU9J8Y8"/>
<proteinExistence type="predicted"/>
<sequence>MALLLLLFQIASANVLYENTRSFISGLLTGYEGADYVFPTRLCLNTTTQIAINDALIAIAMFAPLNNDAIVEKQIAILDSQIKAFYTGCDLDDFFSGVSETFSAAGFVKLVPRIWWNSILIYKEWYIMKDACQRWEYEACGNGLGVLAYYIFTP</sequence>
<name>A0AAU9J8Y8_9CILI</name>
<comment type="caution">
    <text evidence="1">The sequence shown here is derived from an EMBL/GenBank/DDBJ whole genome shotgun (WGS) entry which is preliminary data.</text>
</comment>
<organism evidence="1 2">
    <name type="scientific">Blepharisma stoltei</name>
    <dbReference type="NCBI Taxonomy" id="1481888"/>
    <lineage>
        <taxon>Eukaryota</taxon>
        <taxon>Sar</taxon>
        <taxon>Alveolata</taxon>
        <taxon>Ciliophora</taxon>
        <taxon>Postciliodesmatophora</taxon>
        <taxon>Heterotrichea</taxon>
        <taxon>Heterotrichida</taxon>
        <taxon>Blepharismidae</taxon>
        <taxon>Blepharisma</taxon>
    </lineage>
</organism>
<accession>A0AAU9J8Y8</accession>
<dbReference type="EMBL" id="CAJZBQ010000032">
    <property type="protein sequence ID" value="CAG9322435.1"/>
    <property type="molecule type" value="Genomic_DNA"/>
</dbReference>
<protein>
    <submittedName>
        <fullName evidence="1">Uncharacterized protein</fullName>
    </submittedName>
</protein>
<evidence type="ECO:0000313" key="2">
    <source>
        <dbReference type="Proteomes" id="UP001162131"/>
    </source>
</evidence>
<evidence type="ECO:0000313" key="1">
    <source>
        <dbReference type="EMBL" id="CAG9322435.1"/>
    </source>
</evidence>